<dbReference type="Gene3D" id="3.30.730.10">
    <property type="entry name" value="AP2/ERF domain"/>
    <property type="match status" value="1"/>
</dbReference>
<dbReference type="InterPro" id="IPR001471">
    <property type="entry name" value="AP2/ERF_dom"/>
</dbReference>
<dbReference type="SUPFAM" id="SSF54171">
    <property type="entry name" value="DNA-binding domain"/>
    <property type="match status" value="1"/>
</dbReference>
<name>A0AAV5J216_9ROSI</name>
<dbReference type="Proteomes" id="UP001054252">
    <property type="component" value="Unassembled WGS sequence"/>
</dbReference>
<accession>A0AAV5J216</accession>
<sequence length="363" mass="40963">MEATFESVMSSKNSNNEHSPSLQSSGVAVSNKKRRRRRNVGESVQDTLEKWRELNDNNKADYGEEDGVRRRVVKVPAKGSKKGCMRGKGGPENAGCRYRGVRQRVWGKWVAEIREPVSRGRQPTKGNSRLWLGTFSNPIEAALAYDEAAKAMYGPFARLNFPNYSPGSMVSFDKVSASADNKTSSAEMEFTSPSRSDSLGDEKPECSEVRKKEETGELMQGTTGETETMEYKYKHPDYFEVQTTLKNEETEFELSRDTKEIHFPHSISTEGTADAKPVGLKTEQNYDSDPFELPCYPASSWQIGLASPQQNWKARLASQEWLNNLGTELGLDYNFDFTRHDLYLLDSVEESAPFNLWSYDSGF</sequence>
<keyword evidence="5" id="KW-0010">Activator</keyword>
<feature type="compositionally biased region" description="Basic and acidic residues" evidence="9">
    <location>
        <begin position="198"/>
        <end position="215"/>
    </location>
</feature>
<dbReference type="GO" id="GO:0006950">
    <property type="term" value="P:response to stress"/>
    <property type="evidence" value="ECO:0007669"/>
    <property type="project" value="TreeGrafter"/>
</dbReference>
<evidence type="ECO:0000313" key="12">
    <source>
        <dbReference type="Proteomes" id="UP001054252"/>
    </source>
</evidence>
<comment type="caution">
    <text evidence="11">The sequence shown here is derived from an EMBL/GenBank/DDBJ whole genome shotgun (WGS) entry which is preliminary data.</text>
</comment>
<reference evidence="11 12" key="1">
    <citation type="journal article" date="2021" name="Commun. Biol.">
        <title>The genome of Shorea leprosula (Dipterocarpaceae) highlights the ecological relevance of drought in aseasonal tropical rainforests.</title>
        <authorList>
            <person name="Ng K.K.S."/>
            <person name="Kobayashi M.J."/>
            <person name="Fawcett J.A."/>
            <person name="Hatakeyama M."/>
            <person name="Paape T."/>
            <person name="Ng C.H."/>
            <person name="Ang C.C."/>
            <person name="Tnah L.H."/>
            <person name="Lee C.T."/>
            <person name="Nishiyama T."/>
            <person name="Sese J."/>
            <person name="O'Brien M.J."/>
            <person name="Copetti D."/>
            <person name="Mohd Noor M.I."/>
            <person name="Ong R.C."/>
            <person name="Putra M."/>
            <person name="Sireger I.Z."/>
            <person name="Indrioko S."/>
            <person name="Kosugi Y."/>
            <person name="Izuno A."/>
            <person name="Isagi Y."/>
            <person name="Lee S.L."/>
            <person name="Shimizu K.K."/>
        </authorList>
    </citation>
    <scope>NUCLEOTIDE SEQUENCE [LARGE SCALE GENOMIC DNA]</scope>
    <source>
        <strain evidence="11">214</strain>
    </source>
</reference>
<dbReference type="FunFam" id="3.30.730.10:FF:000001">
    <property type="entry name" value="Ethylene-responsive transcription factor 2"/>
    <property type="match status" value="1"/>
</dbReference>
<evidence type="ECO:0000313" key="11">
    <source>
        <dbReference type="EMBL" id="GKV06116.1"/>
    </source>
</evidence>
<dbReference type="CDD" id="cd00018">
    <property type="entry name" value="AP2"/>
    <property type="match status" value="1"/>
</dbReference>
<dbReference type="GO" id="GO:0000976">
    <property type="term" value="F:transcription cis-regulatory region binding"/>
    <property type="evidence" value="ECO:0007669"/>
    <property type="project" value="TreeGrafter"/>
</dbReference>
<dbReference type="Pfam" id="PF00847">
    <property type="entry name" value="AP2"/>
    <property type="match status" value="1"/>
</dbReference>
<dbReference type="InterPro" id="IPR036955">
    <property type="entry name" value="AP2/ERF_dom_sf"/>
</dbReference>
<dbReference type="PANTHER" id="PTHR31241:SF62">
    <property type="entry name" value="DEHYDRATION-RESPONSIVE ELEMENT-BINDING PROTEIN 2D"/>
    <property type="match status" value="1"/>
</dbReference>
<protein>
    <recommendedName>
        <fullName evidence="10">AP2/ERF domain-containing protein</fullName>
    </recommendedName>
</protein>
<proteinExistence type="inferred from homology"/>
<dbReference type="PANTHER" id="PTHR31241">
    <property type="entry name" value="DEHYDRATION-RESPONSIVE ELEMENT-BINDING PROTEIN 2C"/>
    <property type="match status" value="1"/>
</dbReference>
<dbReference type="SMART" id="SM00380">
    <property type="entry name" value="AP2"/>
    <property type="match status" value="1"/>
</dbReference>
<evidence type="ECO:0000256" key="8">
    <source>
        <dbReference type="ARBA" id="ARBA00024343"/>
    </source>
</evidence>
<keyword evidence="2" id="KW-0805">Transcription regulation</keyword>
<feature type="compositionally biased region" description="Basic and acidic residues" evidence="9">
    <location>
        <begin position="47"/>
        <end position="65"/>
    </location>
</feature>
<feature type="compositionally biased region" description="Polar residues" evidence="9">
    <location>
        <begin position="7"/>
        <end position="28"/>
    </location>
</feature>
<keyword evidence="7" id="KW-0539">Nucleus</keyword>
<keyword evidence="3" id="KW-0346">Stress response</keyword>
<comment type="similarity">
    <text evidence="8">Belongs to the AP2/ERF transcription factor family. ERF subfamily.</text>
</comment>
<evidence type="ECO:0000256" key="2">
    <source>
        <dbReference type="ARBA" id="ARBA00023015"/>
    </source>
</evidence>
<dbReference type="GO" id="GO:0003700">
    <property type="term" value="F:DNA-binding transcription factor activity"/>
    <property type="evidence" value="ECO:0007669"/>
    <property type="project" value="InterPro"/>
</dbReference>
<feature type="region of interest" description="Disordered" evidence="9">
    <location>
        <begin position="1"/>
        <end position="65"/>
    </location>
</feature>
<gene>
    <name evidence="11" type="ORF">SLEP1_g18044</name>
</gene>
<organism evidence="11 12">
    <name type="scientific">Rubroshorea leprosula</name>
    <dbReference type="NCBI Taxonomy" id="152421"/>
    <lineage>
        <taxon>Eukaryota</taxon>
        <taxon>Viridiplantae</taxon>
        <taxon>Streptophyta</taxon>
        <taxon>Embryophyta</taxon>
        <taxon>Tracheophyta</taxon>
        <taxon>Spermatophyta</taxon>
        <taxon>Magnoliopsida</taxon>
        <taxon>eudicotyledons</taxon>
        <taxon>Gunneridae</taxon>
        <taxon>Pentapetalae</taxon>
        <taxon>rosids</taxon>
        <taxon>malvids</taxon>
        <taxon>Malvales</taxon>
        <taxon>Dipterocarpaceae</taxon>
        <taxon>Rubroshorea</taxon>
    </lineage>
</organism>
<keyword evidence="4" id="KW-0238">DNA-binding</keyword>
<dbReference type="InterPro" id="IPR016177">
    <property type="entry name" value="DNA-bd_dom_sf"/>
</dbReference>
<dbReference type="GO" id="GO:0005634">
    <property type="term" value="C:nucleus"/>
    <property type="evidence" value="ECO:0007669"/>
    <property type="project" value="UniProtKB-SubCell"/>
</dbReference>
<dbReference type="AlphaFoldDB" id="A0AAV5J216"/>
<evidence type="ECO:0000256" key="6">
    <source>
        <dbReference type="ARBA" id="ARBA00023163"/>
    </source>
</evidence>
<comment type="subcellular location">
    <subcellularLocation>
        <location evidence="1">Nucleus</location>
    </subcellularLocation>
</comment>
<evidence type="ECO:0000256" key="4">
    <source>
        <dbReference type="ARBA" id="ARBA00023125"/>
    </source>
</evidence>
<keyword evidence="6" id="KW-0804">Transcription</keyword>
<evidence type="ECO:0000256" key="3">
    <source>
        <dbReference type="ARBA" id="ARBA00023016"/>
    </source>
</evidence>
<evidence type="ECO:0000259" key="10">
    <source>
        <dbReference type="PROSITE" id="PS51032"/>
    </source>
</evidence>
<evidence type="ECO:0000256" key="9">
    <source>
        <dbReference type="SAM" id="MobiDB-lite"/>
    </source>
</evidence>
<feature type="compositionally biased region" description="Polar residues" evidence="9">
    <location>
        <begin position="183"/>
        <end position="197"/>
    </location>
</feature>
<dbReference type="PRINTS" id="PR00367">
    <property type="entry name" value="ETHRSPELEMNT"/>
</dbReference>
<keyword evidence="12" id="KW-1185">Reference proteome</keyword>
<feature type="domain" description="AP2/ERF" evidence="10">
    <location>
        <begin position="97"/>
        <end position="162"/>
    </location>
</feature>
<feature type="region of interest" description="Disordered" evidence="9">
    <location>
        <begin position="183"/>
        <end position="223"/>
    </location>
</feature>
<evidence type="ECO:0000256" key="1">
    <source>
        <dbReference type="ARBA" id="ARBA00004123"/>
    </source>
</evidence>
<dbReference type="EMBL" id="BPVZ01000024">
    <property type="protein sequence ID" value="GKV06116.1"/>
    <property type="molecule type" value="Genomic_DNA"/>
</dbReference>
<evidence type="ECO:0000256" key="7">
    <source>
        <dbReference type="ARBA" id="ARBA00023242"/>
    </source>
</evidence>
<dbReference type="PROSITE" id="PS51032">
    <property type="entry name" value="AP2_ERF"/>
    <property type="match status" value="1"/>
</dbReference>
<evidence type="ECO:0000256" key="5">
    <source>
        <dbReference type="ARBA" id="ARBA00023159"/>
    </source>
</evidence>
<dbReference type="GO" id="GO:0045893">
    <property type="term" value="P:positive regulation of DNA-templated transcription"/>
    <property type="evidence" value="ECO:0007669"/>
    <property type="project" value="TreeGrafter"/>
</dbReference>